<keyword evidence="2" id="KW-1185">Reference proteome</keyword>
<reference evidence="1 2" key="1">
    <citation type="submission" date="2023-07" db="EMBL/GenBank/DDBJ databases">
        <title>Genomic Encyclopedia of Type Strains, Phase IV (KMG-IV): sequencing the most valuable type-strain genomes for metagenomic binning, comparative biology and taxonomic classification.</title>
        <authorList>
            <person name="Goeker M."/>
        </authorList>
    </citation>
    <scope>NUCLEOTIDE SEQUENCE [LARGE SCALE GENOMIC DNA]</scope>
    <source>
        <strain evidence="1 2">DSM 19619</strain>
    </source>
</reference>
<sequence>MLPAIRSHKQPTSAPVCLARQALSAHAANVKAMAKDVSKFLLDRGEDATIEDADLRRRGWSKAQIEEYGAEAIALGSRRAA</sequence>
<protein>
    <submittedName>
        <fullName evidence="1">Uncharacterized protein</fullName>
    </submittedName>
</protein>
<gene>
    <name evidence="1" type="ORF">QO011_005817</name>
</gene>
<accession>A0ABU0JI38</accession>
<evidence type="ECO:0000313" key="2">
    <source>
        <dbReference type="Proteomes" id="UP001242480"/>
    </source>
</evidence>
<dbReference type="EMBL" id="JAUSVX010000013">
    <property type="protein sequence ID" value="MDQ0472787.1"/>
    <property type="molecule type" value="Genomic_DNA"/>
</dbReference>
<dbReference type="Proteomes" id="UP001242480">
    <property type="component" value="Unassembled WGS sequence"/>
</dbReference>
<dbReference type="RefSeq" id="WP_307280095.1">
    <property type="nucleotide sequence ID" value="NZ_JAUSVX010000013.1"/>
</dbReference>
<organism evidence="1 2">
    <name type="scientific">Labrys wisconsinensis</name>
    <dbReference type="NCBI Taxonomy" id="425677"/>
    <lineage>
        <taxon>Bacteria</taxon>
        <taxon>Pseudomonadati</taxon>
        <taxon>Pseudomonadota</taxon>
        <taxon>Alphaproteobacteria</taxon>
        <taxon>Hyphomicrobiales</taxon>
        <taxon>Xanthobacteraceae</taxon>
        <taxon>Labrys</taxon>
    </lineage>
</organism>
<evidence type="ECO:0000313" key="1">
    <source>
        <dbReference type="EMBL" id="MDQ0472787.1"/>
    </source>
</evidence>
<proteinExistence type="predicted"/>
<comment type="caution">
    <text evidence="1">The sequence shown here is derived from an EMBL/GenBank/DDBJ whole genome shotgun (WGS) entry which is preliminary data.</text>
</comment>
<name>A0ABU0JI38_9HYPH</name>